<feature type="transmembrane region" description="Helical" evidence="2">
    <location>
        <begin position="490"/>
        <end position="517"/>
    </location>
</feature>
<dbReference type="STRING" id="363999.A0A439D6P8"/>
<evidence type="ECO:0000256" key="1">
    <source>
        <dbReference type="SAM" id="MobiDB-lite"/>
    </source>
</evidence>
<proteinExistence type="predicted"/>
<protein>
    <recommendedName>
        <fullName evidence="3">DUF6536 domain-containing protein</fullName>
    </recommendedName>
</protein>
<feature type="transmembrane region" description="Helical" evidence="2">
    <location>
        <begin position="537"/>
        <end position="566"/>
    </location>
</feature>
<feature type="transmembrane region" description="Helical" evidence="2">
    <location>
        <begin position="71"/>
        <end position="90"/>
    </location>
</feature>
<feature type="transmembrane region" description="Helical" evidence="2">
    <location>
        <begin position="405"/>
        <end position="428"/>
    </location>
</feature>
<reference evidence="4 5" key="1">
    <citation type="submission" date="2018-12" db="EMBL/GenBank/DDBJ databases">
        <title>Draft genome sequence of Xylaria grammica IHI A82.</title>
        <authorList>
            <person name="Buettner E."/>
            <person name="Kellner H."/>
        </authorList>
    </citation>
    <scope>NUCLEOTIDE SEQUENCE [LARGE SCALE GENOMIC DNA]</scope>
    <source>
        <strain evidence="4 5">IHI A82</strain>
    </source>
</reference>
<dbReference type="PANTHER" id="PTHR35395">
    <property type="entry name" value="DUF6536 DOMAIN-CONTAINING PROTEIN"/>
    <property type="match status" value="1"/>
</dbReference>
<feature type="transmembrane region" description="Helical" evidence="2">
    <location>
        <begin position="612"/>
        <end position="633"/>
    </location>
</feature>
<keyword evidence="2" id="KW-1133">Transmembrane helix</keyword>
<keyword evidence="2" id="KW-0812">Transmembrane</keyword>
<feature type="region of interest" description="Disordered" evidence="1">
    <location>
        <begin position="724"/>
        <end position="760"/>
    </location>
</feature>
<feature type="compositionally biased region" description="Low complexity" evidence="1">
    <location>
        <begin position="743"/>
        <end position="760"/>
    </location>
</feature>
<keyword evidence="2" id="KW-0472">Membrane</keyword>
<feature type="compositionally biased region" description="Polar residues" evidence="1">
    <location>
        <begin position="733"/>
        <end position="742"/>
    </location>
</feature>
<dbReference type="EMBL" id="RYZI01000128">
    <property type="protein sequence ID" value="RWA10081.1"/>
    <property type="molecule type" value="Genomic_DNA"/>
</dbReference>
<gene>
    <name evidence="4" type="ORF">EKO27_g5043</name>
</gene>
<evidence type="ECO:0000256" key="2">
    <source>
        <dbReference type="SAM" id="Phobius"/>
    </source>
</evidence>
<keyword evidence="5" id="KW-1185">Reference proteome</keyword>
<dbReference type="PANTHER" id="PTHR35395:SF1">
    <property type="entry name" value="DUF6536 DOMAIN-CONTAINING PROTEIN"/>
    <property type="match status" value="1"/>
</dbReference>
<comment type="caution">
    <text evidence="4">The sequence shown here is derived from an EMBL/GenBank/DDBJ whole genome shotgun (WGS) entry which is preliminary data.</text>
</comment>
<dbReference type="Pfam" id="PF20163">
    <property type="entry name" value="DUF6536"/>
    <property type="match status" value="1"/>
</dbReference>
<organism evidence="4 5">
    <name type="scientific">Xylaria grammica</name>
    <dbReference type="NCBI Taxonomy" id="363999"/>
    <lineage>
        <taxon>Eukaryota</taxon>
        <taxon>Fungi</taxon>
        <taxon>Dikarya</taxon>
        <taxon>Ascomycota</taxon>
        <taxon>Pezizomycotina</taxon>
        <taxon>Sordariomycetes</taxon>
        <taxon>Xylariomycetidae</taxon>
        <taxon>Xylariales</taxon>
        <taxon>Xylariaceae</taxon>
        <taxon>Xylaria</taxon>
    </lineage>
</organism>
<evidence type="ECO:0000313" key="5">
    <source>
        <dbReference type="Proteomes" id="UP000286045"/>
    </source>
</evidence>
<evidence type="ECO:0000259" key="3">
    <source>
        <dbReference type="Pfam" id="PF20163"/>
    </source>
</evidence>
<feature type="transmembrane region" description="Helical" evidence="2">
    <location>
        <begin position="666"/>
        <end position="690"/>
    </location>
</feature>
<feature type="domain" description="DUF6536" evidence="3">
    <location>
        <begin position="20"/>
        <end position="163"/>
    </location>
</feature>
<evidence type="ECO:0000313" key="4">
    <source>
        <dbReference type="EMBL" id="RWA10081.1"/>
    </source>
</evidence>
<accession>A0A439D6P8</accession>
<dbReference type="InterPro" id="IPR046623">
    <property type="entry name" value="DUF6536"/>
</dbReference>
<sequence>MHTETKSFFSSKKRPAATGWRQSAKVNCAVLLVSSVALAVLAIVVLARSSLKPVFFYAAECDSGKVATRNLALHILINIVSTLVVLNAPTRQEVDEAHFKSSWLGIGVPSVRNAFRVSPFKTMCWISLFLSSVPIHLLFNSAIFEVDRRESDFHLTIATEEFLHGGDFYPPGSSLAIPGLLSLDDSDLGYFHSFGVRYGYGYPVKTIDDYKDHLSPVVSNISTVAKEGGAWERLEIAECKAQYVACGGLKKHRSVVLVIDKPGGWIRNDIWQLNETEAEFWDQHIPSTKPNHLFFDSQCAMVAAAAEDSNGQFKVYCVNNCANALGANNSGDYFYFYDAGFDVDLNYYPFFDSDALYVVNETSGDIPRYYHTMTSGLRQDSFDLNVTYCLAEPLENICQIGLSPIVLLGVALCVFAKTITAVVVTIVLNRPEHKPLVTLGDAVASFIEHPDLTTVGLCTVDQKQFRTATRQNRARPVPGPRRWTEPQQRWAAAIPIPIWLISYALFASGITTCAILLHEGLLMYNFLGSFLASDNSFLIPIPFSLIQGVLLANSPQLLLSFCYLAYNNLFTRLQMAKEWARFGEGYNSLRVTEPRGQQYSTYRLQLPYKYSIPLIVASAALHWLVSNTIFVFVSTGGYFGTTRFNVPYGEGGDPSLPANTAVAVQYSLTSLVVLITVSSVLVTIPLILAFKKLPSNITQPGSNSLAISAACHASTISRASRASATADGFPSSHLENTPVRTRSSANSDTDSSSQGSPRKSSLWRSWRHSRLILWFLENRIVGEQDGDEDEDDDDDNAQGLLRKLTQSRLRWGVISMPDEWHDEYGHDGPVEHLGFGVREDQPKSPVLGHMYA</sequence>
<name>A0A439D6P8_9PEZI</name>
<dbReference type="AlphaFoldDB" id="A0A439D6P8"/>
<feature type="transmembrane region" description="Helical" evidence="2">
    <location>
        <begin position="122"/>
        <end position="139"/>
    </location>
</feature>
<dbReference type="Proteomes" id="UP000286045">
    <property type="component" value="Unassembled WGS sequence"/>
</dbReference>